<evidence type="ECO:0000256" key="5">
    <source>
        <dbReference type="ARBA" id="ARBA00022759"/>
    </source>
</evidence>
<comment type="similarity">
    <text evidence="1 8">Belongs to the endoribonuclease YbeY family.</text>
</comment>
<sequence>MSYHIDLQLVSNDKLPVDENSLVTWAQLPLIESMDSAELTLRVVDKEEIRELNRVYRKQDKATNVLAFPSAIPDNIALEYPLLGDVIICPAVLQTESIKLGKPLVAHWAHIVIHGVLHLLGYDHIEESDAKVMQEQEIKFLAKLGFFNPYHTTEDKYFEQRG</sequence>
<keyword evidence="10" id="KW-1185">Reference proteome</keyword>
<feature type="binding site" evidence="8">
    <location>
        <position position="118"/>
    </location>
    <ligand>
        <name>Zn(2+)</name>
        <dbReference type="ChEBI" id="CHEBI:29105"/>
        <note>catalytic</note>
    </ligand>
</feature>
<dbReference type="HAMAP" id="MF_00009">
    <property type="entry name" value="Endoribonucl_YbeY"/>
    <property type="match status" value="1"/>
</dbReference>
<dbReference type="InterPro" id="IPR020549">
    <property type="entry name" value="YbeY_CS"/>
</dbReference>
<proteinExistence type="inferred from homology"/>
<keyword evidence="8" id="KW-0963">Cytoplasm</keyword>
<dbReference type="GO" id="GO:0008270">
    <property type="term" value="F:zinc ion binding"/>
    <property type="evidence" value="ECO:0007669"/>
    <property type="project" value="UniProtKB-UniRule"/>
</dbReference>
<keyword evidence="4 8" id="KW-0479">Metal-binding</keyword>
<keyword evidence="8" id="KW-0698">rRNA processing</keyword>
<gene>
    <name evidence="8 9" type="primary">ybeY</name>
    <name evidence="9" type="ORF">clem_05915</name>
</gene>
<accession>A0A222P1J5</accession>
<dbReference type="RefSeq" id="WP_094090767.1">
    <property type="nucleotide sequence ID" value="NZ_CP016397.1"/>
</dbReference>
<dbReference type="KEGG" id="lcd:clem_05915"/>
<dbReference type="GO" id="GO:0006364">
    <property type="term" value="P:rRNA processing"/>
    <property type="evidence" value="ECO:0007669"/>
    <property type="project" value="UniProtKB-UniRule"/>
</dbReference>
<dbReference type="Gene3D" id="3.40.390.30">
    <property type="entry name" value="Metalloproteases ('zincins'), catalytic domain"/>
    <property type="match status" value="1"/>
</dbReference>
<dbReference type="Pfam" id="PF02130">
    <property type="entry name" value="YbeY"/>
    <property type="match status" value="1"/>
</dbReference>
<dbReference type="PANTHER" id="PTHR46986:SF1">
    <property type="entry name" value="ENDORIBONUCLEASE YBEY, CHLOROPLASTIC"/>
    <property type="match status" value="1"/>
</dbReference>
<dbReference type="SUPFAM" id="SSF55486">
    <property type="entry name" value="Metalloproteases ('zincins'), catalytic domain"/>
    <property type="match status" value="1"/>
</dbReference>
<evidence type="ECO:0000313" key="10">
    <source>
        <dbReference type="Proteomes" id="UP000201728"/>
    </source>
</evidence>
<dbReference type="GO" id="GO:0004222">
    <property type="term" value="F:metalloendopeptidase activity"/>
    <property type="evidence" value="ECO:0007669"/>
    <property type="project" value="InterPro"/>
</dbReference>
<dbReference type="GO" id="GO:0005737">
    <property type="term" value="C:cytoplasm"/>
    <property type="evidence" value="ECO:0007669"/>
    <property type="project" value="UniProtKB-SubCell"/>
</dbReference>
<comment type="cofactor">
    <cofactor evidence="8">
        <name>Zn(2+)</name>
        <dbReference type="ChEBI" id="CHEBI:29105"/>
    </cofactor>
    <text evidence="8">Binds 1 zinc ion.</text>
</comment>
<dbReference type="GO" id="GO:0004521">
    <property type="term" value="F:RNA endonuclease activity"/>
    <property type="evidence" value="ECO:0007669"/>
    <property type="project" value="UniProtKB-UniRule"/>
</dbReference>
<reference evidence="10" key="1">
    <citation type="submission" date="2016-07" db="EMBL/GenBank/DDBJ databases">
        <authorList>
            <person name="Florea S."/>
            <person name="Webb J.S."/>
            <person name="Jaromczyk J."/>
            <person name="Schardl C.L."/>
        </authorList>
    </citation>
    <scope>NUCLEOTIDE SEQUENCE [LARGE SCALE GENOMIC DNA]</scope>
    <source>
        <strain evidence="10">CDC-D5610</strain>
    </source>
</reference>
<dbReference type="NCBIfam" id="TIGR00043">
    <property type="entry name" value="rRNA maturation RNase YbeY"/>
    <property type="match status" value="1"/>
</dbReference>
<feature type="binding site" evidence="8">
    <location>
        <position position="114"/>
    </location>
    <ligand>
        <name>Zn(2+)</name>
        <dbReference type="ChEBI" id="CHEBI:29105"/>
        <note>catalytic</note>
    </ligand>
</feature>
<keyword evidence="2 8" id="KW-0690">Ribosome biogenesis</keyword>
<dbReference type="InterPro" id="IPR023091">
    <property type="entry name" value="MetalPrtase_cat_dom_sf_prd"/>
</dbReference>
<name>A0A222P1J5_9GAMM</name>
<feature type="binding site" evidence="8">
    <location>
        <position position="124"/>
    </location>
    <ligand>
        <name>Zn(2+)</name>
        <dbReference type="ChEBI" id="CHEBI:29105"/>
        <note>catalytic</note>
    </ligand>
</feature>
<evidence type="ECO:0000256" key="4">
    <source>
        <dbReference type="ARBA" id="ARBA00022723"/>
    </source>
</evidence>
<dbReference type="EC" id="3.1.-.-" evidence="8"/>
<dbReference type="PROSITE" id="PS01306">
    <property type="entry name" value="UPF0054"/>
    <property type="match status" value="1"/>
</dbReference>
<evidence type="ECO:0000256" key="1">
    <source>
        <dbReference type="ARBA" id="ARBA00010875"/>
    </source>
</evidence>
<dbReference type="InterPro" id="IPR002036">
    <property type="entry name" value="YbeY"/>
</dbReference>
<organism evidence="9 10">
    <name type="scientific">Legionella clemsonensis</name>
    <dbReference type="NCBI Taxonomy" id="1867846"/>
    <lineage>
        <taxon>Bacteria</taxon>
        <taxon>Pseudomonadati</taxon>
        <taxon>Pseudomonadota</taxon>
        <taxon>Gammaproteobacteria</taxon>
        <taxon>Legionellales</taxon>
        <taxon>Legionellaceae</taxon>
        <taxon>Legionella</taxon>
    </lineage>
</organism>
<evidence type="ECO:0000256" key="8">
    <source>
        <dbReference type="HAMAP-Rule" id="MF_00009"/>
    </source>
</evidence>
<comment type="subcellular location">
    <subcellularLocation>
        <location evidence="8">Cytoplasm</location>
    </subcellularLocation>
</comment>
<keyword evidence="7 8" id="KW-0862">Zinc</keyword>
<evidence type="ECO:0000313" key="9">
    <source>
        <dbReference type="EMBL" id="ASQ45738.1"/>
    </source>
</evidence>
<comment type="function">
    <text evidence="8">Single strand-specific metallo-endoribonuclease involved in late-stage 70S ribosome quality control and in maturation of the 3' terminus of the 16S rRNA.</text>
</comment>
<evidence type="ECO:0000256" key="3">
    <source>
        <dbReference type="ARBA" id="ARBA00022722"/>
    </source>
</evidence>
<keyword evidence="5 8" id="KW-0255">Endonuclease</keyword>
<dbReference type="PANTHER" id="PTHR46986">
    <property type="entry name" value="ENDORIBONUCLEASE YBEY, CHLOROPLASTIC"/>
    <property type="match status" value="1"/>
</dbReference>
<dbReference type="OrthoDB" id="9807740at2"/>
<dbReference type="EMBL" id="CP016397">
    <property type="protein sequence ID" value="ASQ45738.1"/>
    <property type="molecule type" value="Genomic_DNA"/>
</dbReference>
<evidence type="ECO:0000256" key="7">
    <source>
        <dbReference type="ARBA" id="ARBA00022833"/>
    </source>
</evidence>
<keyword evidence="3 8" id="KW-0540">Nuclease</keyword>
<dbReference type="AlphaFoldDB" id="A0A222P1J5"/>
<keyword evidence="6 8" id="KW-0378">Hydrolase</keyword>
<evidence type="ECO:0000256" key="6">
    <source>
        <dbReference type="ARBA" id="ARBA00022801"/>
    </source>
</evidence>
<evidence type="ECO:0000256" key="2">
    <source>
        <dbReference type="ARBA" id="ARBA00022517"/>
    </source>
</evidence>
<protein>
    <recommendedName>
        <fullName evidence="8">Endoribonuclease YbeY</fullName>
        <ecNumber evidence="8">3.1.-.-</ecNumber>
    </recommendedName>
</protein>
<dbReference type="Proteomes" id="UP000201728">
    <property type="component" value="Chromosome"/>
</dbReference>